<evidence type="ECO:0000256" key="4">
    <source>
        <dbReference type="ARBA" id="ARBA00022559"/>
    </source>
</evidence>
<dbReference type="InterPro" id="IPR050924">
    <property type="entry name" value="Peroxiredoxin_BCP/PrxQ"/>
</dbReference>
<evidence type="ECO:0000256" key="12">
    <source>
        <dbReference type="ARBA" id="ARBA00049091"/>
    </source>
</evidence>
<dbReference type="CDD" id="cd03017">
    <property type="entry name" value="PRX_BCP"/>
    <property type="match status" value="1"/>
</dbReference>
<comment type="similarity">
    <text evidence="10">Belongs to the peroxiredoxin family. BCP/PrxQ subfamily.</text>
</comment>
<feature type="active site" description="Cysteine sulfenic acid (-SOH) intermediate; for peroxidase activity" evidence="13">
    <location>
        <position position="45"/>
    </location>
</feature>
<dbReference type="PANTHER" id="PTHR42801:SF4">
    <property type="entry name" value="AHPC_TSA FAMILY PROTEIN"/>
    <property type="match status" value="1"/>
</dbReference>
<dbReference type="EMBL" id="UGUW01000004">
    <property type="protein sequence ID" value="SUD60891.1"/>
    <property type="molecule type" value="Genomic_DNA"/>
</dbReference>
<dbReference type="Proteomes" id="UP000255303">
    <property type="component" value="Unassembled WGS sequence"/>
</dbReference>
<name>A0A061CTE1_ECTOL</name>
<evidence type="ECO:0000313" key="15">
    <source>
        <dbReference type="EMBL" id="MDH1340752.1"/>
    </source>
</evidence>
<sequence length="157" mass="17625">MPVELDKAVADFQAEATSGQQVKLSDLKGQQVVLYFYPKDATPGCTTEGMDFSARFEQFKAANTLIFGVSMDSLKKHESFKCKQAFPFELISDEEHQLCDLFGVYQLKKNYGKEYMGIVRSTFLIDKDGVLREEWRNVKVAGHVDKVLAAAEALNKG</sequence>
<dbReference type="Pfam" id="PF00578">
    <property type="entry name" value="AhpC-TSA"/>
    <property type="match status" value="1"/>
</dbReference>
<accession>A0A061CTE1</accession>
<dbReference type="EC" id="1.11.1.24" evidence="3"/>
<evidence type="ECO:0000256" key="10">
    <source>
        <dbReference type="ARBA" id="ARBA00038489"/>
    </source>
</evidence>
<dbReference type="GO" id="GO:0008379">
    <property type="term" value="F:thioredoxin peroxidase activity"/>
    <property type="evidence" value="ECO:0007669"/>
    <property type="project" value="TreeGrafter"/>
</dbReference>
<dbReference type="Proteomes" id="UP000254084">
    <property type="component" value="Unassembled WGS sequence"/>
</dbReference>
<evidence type="ECO:0000256" key="9">
    <source>
        <dbReference type="ARBA" id="ARBA00032824"/>
    </source>
</evidence>
<evidence type="ECO:0000313" key="18">
    <source>
        <dbReference type="Proteomes" id="UP000254084"/>
    </source>
</evidence>
<dbReference type="RefSeq" id="WP_003460629.1">
    <property type="nucleotide sequence ID" value="NZ_CAJQNA010000053.1"/>
</dbReference>
<dbReference type="InterPro" id="IPR013766">
    <property type="entry name" value="Thioredoxin_domain"/>
</dbReference>
<dbReference type="Gene3D" id="3.40.30.10">
    <property type="entry name" value="Glutaredoxin"/>
    <property type="match status" value="1"/>
</dbReference>
<dbReference type="PANTHER" id="PTHR42801">
    <property type="entry name" value="THIOREDOXIN-DEPENDENT PEROXIDE REDUCTASE"/>
    <property type="match status" value="1"/>
</dbReference>
<dbReference type="InterPro" id="IPR024706">
    <property type="entry name" value="Peroxiredoxin_AhpC-typ"/>
</dbReference>
<dbReference type="SUPFAM" id="SSF52833">
    <property type="entry name" value="Thioredoxin-like"/>
    <property type="match status" value="1"/>
</dbReference>
<dbReference type="InterPro" id="IPR036249">
    <property type="entry name" value="Thioredoxin-like_sf"/>
</dbReference>
<dbReference type="GO" id="GO:0034599">
    <property type="term" value="P:cellular response to oxidative stress"/>
    <property type="evidence" value="ECO:0007669"/>
    <property type="project" value="TreeGrafter"/>
</dbReference>
<reference evidence="15" key="2">
    <citation type="submission" date="2022-09" db="EMBL/GenBank/DDBJ databases">
        <title>Intensive care unit water sources are persistently colonized with multi-drug resistant bacteria and are the site of extensive horizontal gene transfer of antibiotic resistance genes.</title>
        <authorList>
            <person name="Diorio-Toth L."/>
        </authorList>
    </citation>
    <scope>NUCLEOTIDE SEQUENCE</scope>
    <source>
        <strain evidence="15">GD03704</strain>
    </source>
</reference>
<protein>
    <recommendedName>
        <fullName evidence="3">thioredoxin-dependent peroxiredoxin</fullName>
        <ecNumber evidence="3">1.11.1.24</ecNumber>
    </recommendedName>
    <alternativeName>
        <fullName evidence="9">Thioredoxin peroxidase</fullName>
    </alternativeName>
    <alternativeName>
        <fullName evidence="11">Thioredoxin-dependent peroxiredoxin Bcp</fullName>
    </alternativeName>
</protein>
<evidence type="ECO:0000256" key="11">
    <source>
        <dbReference type="ARBA" id="ARBA00042639"/>
    </source>
</evidence>
<evidence type="ECO:0000256" key="3">
    <source>
        <dbReference type="ARBA" id="ARBA00013017"/>
    </source>
</evidence>
<comment type="catalytic activity">
    <reaction evidence="12">
        <text>a hydroperoxide + [thioredoxin]-dithiol = an alcohol + [thioredoxin]-disulfide + H2O</text>
        <dbReference type="Rhea" id="RHEA:62620"/>
        <dbReference type="Rhea" id="RHEA-COMP:10698"/>
        <dbReference type="Rhea" id="RHEA-COMP:10700"/>
        <dbReference type="ChEBI" id="CHEBI:15377"/>
        <dbReference type="ChEBI" id="CHEBI:29950"/>
        <dbReference type="ChEBI" id="CHEBI:30879"/>
        <dbReference type="ChEBI" id="CHEBI:35924"/>
        <dbReference type="ChEBI" id="CHEBI:50058"/>
        <dbReference type="EC" id="1.11.1.24"/>
    </reaction>
</comment>
<accession>A0A379JWC8</accession>
<keyword evidence="6 16" id="KW-0560">Oxidoreductase</keyword>
<organism evidence="16 19">
    <name type="scientific">Ectopseudomonas oleovorans</name>
    <name type="common">Pseudomonas oleovorans</name>
    <dbReference type="NCBI Taxonomy" id="301"/>
    <lineage>
        <taxon>Bacteria</taxon>
        <taxon>Pseudomonadati</taxon>
        <taxon>Pseudomonadota</taxon>
        <taxon>Gammaproteobacteria</taxon>
        <taxon>Pseudomonadales</taxon>
        <taxon>Pseudomonadaceae</taxon>
        <taxon>Ectopseudomonas</taxon>
    </lineage>
</organism>
<dbReference type="GO" id="GO:0005737">
    <property type="term" value="C:cytoplasm"/>
    <property type="evidence" value="ECO:0007669"/>
    <property type="project" value="TreeGrafter"/>
</dbReference>
<keyword evidence="8" id="KW-0676">Redox-active center</keyword>
<feature type="domain" description="Thioredoxin" evidence="14">
    <location>
        <begin position="3"/>
        <end position="156"/>
    </location>
</feature>
<evidence type="ECO:0000256" key="2">
    <source>
        <dbReference type="ARBA" id="ARBA00011245"/>
    </source>
</evidence>
<keyword evidence="5" id="KW-0049">Antioxidant</keyword>
<dbReference type="GeneID" id="300418670"/>
<evidence type="ECO:0000256" key="13">
    <source>
        <dbReference type="PIRSR" id="PIRSR000239-1"/>
    </source>
</evidence>
<evidence type="ECO:0000256" key="5">
    <source>
        <dbReference type="ARBA" id="ARBA00022862"/>
    </source>
</evidence>
<dbReference type="EMBL" id="JAOCJE010000001">
    <property type="protein sequence ID" value="MDH1340752.1"/>
    <property type="molecule type" value="Genomic_DNA"/>
</dbReference>
<reference evidence="18 19" key="1">
    <citation type="submission" date="2018-06" db="EMBL/GenBank/DDBJ databases">
        <authorList>
            <consortium name="Pathogen Informatics"/>
            <person name="Doyle S."/>
        </authorList>
    </citation>
    <scope>NUCLEOTIDE SEQUENCE [LARGE SCALE GENOMIC DNA]</scope>
    <source>
        <strain evidence="16 19">NCTC10692</strain>
        <strain evidence="17 18">NCTC10860</strain>
    </source>
</reference>
<evidence type="ECO:0000256" key="7">
    <source>
        <dbReference type="ARBA" id="ARBA00023157"/>
    </source>
</evidence>
<evidence type="ECO:0000313" key="19">
    <source>
        <dbReference type="Proteomes" id="UP000255303"/>
    </source>
</evidence>
<dbReference type="PIRSF" id="PIRSF000239">
    <property type="entry name" value="AHPC"/>
    <property type="match status" value="1"/>
</dbReference>
<evidence type="ECO:0000256" key="8">
    <source>
        <dbReference type="ARBA" id="ARBA00023284"/>
    </source>
</evidence>
<dbReference type="GO" id="GO:0045454">
    <property type="term" value="P:cell redox homeostasis"/>
    <property type="evidence" value="ECO:0007669"/>
    <property type="project" value="TreeGrafter"/>
</dbReference>
<proteinExistence type="inferred from homology"/>
<keyword evidence="7" id="KW-1015">Disulfide bond</keyword>
<evidence type="ECO:0000259" key="14">
    <source>
        <dbReference type="PROSITE" id="PS51352"/>
    </source>
</evidence>
<dbReference type="PROSITE" id="PS51352">
    <property type="entry name" value="THIOREDOXIN_2"/>
    <property type="match status" value="1"/>
</dbReference>
<comment type="function">
    <text evidence="1">Thiol-specific peroxidase that catalyzes the reduction of hydrogen peroxide and organic hydroperoxides to water and alcohols, respectively. Plays a role in cell protection against oxidative stress by detoxifying peroxides and as sensor of hydrogen peroxide-mediated signaling events.</text>
</comment>
<keyword evidence="4 16" id="KW-0575">Peroxidase</keyword>
<dbReference type="Proteomes" id="UP001161697">
    <property type="component" value="Unassembled WGS sequence"/>
</dbReference>
<dbReference type="InterPro" id="IPR000866">
    <property type="entry name" value="AhpC/TSA"/>
</dbReference>
<evidence type="ECO:0000313" key="17">
    <source>
        <dbReference type="EMBL" id="SUD60891.1"/>
    </source>
</evidence>
<dbReference type="EMBL" id="UGUV01000002">
    <property type="protein sequence ID" value="SUD52780.1"/>
    <property type="molecule type" value="Genomic_DNA"/>
</dbReference>
<evidence type="ECO:0000256" key="6">
    <source>
        <dbReference type="ARBA" id="ARBA00023002"/>
    </source>
</evidence>
<dbReference type="FunFam" id="3.40.30.10:FF:000007">
    <property type="entry name" value="Thioredoxin-dependent thiol peroxidase"/>
    <property type="match status" value="1"/>
</dbReference>
<evidence type="ECO:0000313" key="16">
    <source>
        <dbReference type="EMBL" id="SUD52780.1"/>
    </source>
</evidence>
<comment type="subunit">
    <text evidence="2">Monomer.</text>
</comment>
<evidence type="ECO:0000256" key="1">
    <source>
        <dbReference type="ARBA" id="ARBA00003330"/>
    </source>
</evidence>
<dbReference type="AlphaFoldDB" id="A0A061CTE1"/>
<gene>
    <name evidence="16" type="primary">bcp</name>
    <name evidence="15" type="ORF">N5J11_16285</name>
    <name evidence="16" type="ORF">NCTC10692_03276</name>
    <name evidence="17" type="ORF">NCTC10860_03249</name>
</gene>